<organism evidence="4">
    <name type="scientific">uncultured nuHF1 cluster bacterium HF0130_31E21</name>
    <dbReference type="NCBI Taxonomy" id="710728"/>
    <lineage>
        <taxon>Bacteria</taxon>
        <taxon>environmental samples</taxon>
    </lineage>
</organism>
<dbReference type="HAMAP" id="MF_01385">
    <property type="entry name" value="UreF"/>
    <property type="match status" value="1"/>
</dbReference>
<sequence>MIDLYRESLILQAWFSPAFPTGGFAYSHGVESAIEKGLISDATTLYDWLYYLLVEGSGQNDGIFITAALNGQTDINELYLCLCAGTDRQREALEMGQAFTRTINADYEVTLPDGLAYPIAIGLAAKQMRLDGRLTIQSYLQAFISNLISVGVRLIPIGQQAGQHCLISLFPILVKLSEKICTASLDQLGNSAFLSDLMTLQHESSKIKVYRT</sequence>
<evidence type="ECO:0000256" key="1">
    <source>
        <dbReference type="ARBA" id="ARBA00022988"/>
    </source>
</evidence>
<dbReference type="GO" id="GO:0005737">
    <property type="term" value="C:cytoplasm"/>
    <property type="evidence" value="ECO:0007669"/>
    <property type="project" value="UniProtKB-SubCell"/>
</dbReference>
<dbReference type="InterPro" id="IPR002639">
    <property type="entry name" value="UreF"/>
</dbReference>
<dbReference type="PIRSF" id="PIRSF009467">
    <property type="entry name" value="Ureas_acces_UreF"/>
    <property type="match status" value="1"/>
</dbReference>
<dbReference type="PANTHER" id="PTHR33620">
    <property type="entry name" value="UREASE ACCESSORY PROTEIN F"/>
    <property type="match status" value="1"/>
</dbReference>
<comment type="function">
    <text evidence="3">Required for maturation of urease via the functional incorporation of the urease nickel metallocenter.</text>
</comment>
<keyword evidence="2 3" id="KW-0143">Chaperone</keyword>
<keyword evidence="3" id="KW-0963">Cytoplasm</keyword>
<dbReference type="InterPro" id="IPR038277">
    <property type="entry name" value="UreF_sf"/>
</dbReference>
<reference evidence="4" key="1">
    <citation type="journal article" date="2011" name="Environ. Microbiol.">
        <title>Time-series analyses of Monterey Bay coastal microbial picoplankton using a 'genome proxy' microarray.</title>
        <authorList>
            <person name="Rich V.I."/>
            <person name="Pham V.D."/>
            <person name="Eppley J."/>
            <person name="Shi Y."/>
            <person name="DeLong E.F."/>
        </authorList>
    </citation>
    <scope>NUCLEOTIDE SEQUENCE</scope>
</reference>
<dbReference type="EMBL" id="GU474873">
    <property type="protein sequence ID" value="ADI17769.1"/>
    <property type="molecule type" value="Genomic_DNA"/>
</dbReference>
<comment type="subunit">
    <text evidence="3">UreD, UreF and UreG form a complex that acts as a GTP-hydrolysis-dependent molecular chaperone, activating the urease apoprotein by helping to assemble the nickel containing metallocenter of UreC. The UreE protein probably delivers the nickel.</text>
</comment>
<dbReference type="Pfam" id="PF01730">
    <property type="entry name" value="UreF"/>
    <property type="match status" value="1"/>
</dbReference>
<protein>
    <recommendedName>
        <fullName evidence="3">Urease accessory protein UreF</fullName>
    </recommendedName>
</protein>
<dbReference type="Gene3D" id="1.10.4190.10">
    <property type="entry name" value="Urease accessory protein UreF"/>
    <property type="match status" value="1"/>
</dbReference>
<dbReference type="PANTHER" id="PTHR33620:SF1">
    <property type="entry name" value="UREASE ACCESSORY PROTEIN F"/>
    <property type="match status" value="1"/>
</dbReference>
<proteinExistence type="inferred from homology"/>
<gene>
    <name evidence="3" type="primary">ureF</name>
</gene>
<keyword evidence="1 3" id="KW-0996">Nickel insertion</keyword>
<dbReference type="AlphaFoldDB" id="E0XTM8"/>
<evidence type="ECO:0000256" key="2">
    <source>
        <dbReference type="ARBA" id="ARBA00023186"/>
    </source>
</evidence>
<evidence type="ECO:0000256" key="3">
    <source>
        <dbReference type="HAMAP-Rule" id="MF_01385"/>
    </source>
</evidence>
<comment type="similarity">
    <text evidence="3">Belongs to the UreF family.</text>
</comment>
<comment type="subcellular location">
    <subcellularLocation>
        <location evidence="3">Cytoplasm</location>
    </subcellularLocation>
</comment>
<evidence type="ECO:0000313" key="4">
    <source>
        <dbReference type="EMBL" id="ADI17769.1"/>
    </source>
</evidence>
<dbReference type="GO" id="GO:0016151">
    <property type="term" value="F:nickel cation binding"/>
    <property type="evidence" value="ECO:0007669"/>
    <property type="project" value="UniProtKB-UniRule"/>
</dbReference>
<name>E0XTM8_9BACT</name>
<accession>E0XTM8</accession>